<keyword evidence="4" id="KW-1185">Reference proteome</keyword>
<gene>
    <name evidence="3" type="ORF">BHV28_14330</name>
</gene>
<evidence type="ECO:0000313" key="4">
    <source>
        <dbReference type="Proteomes" id="UP000188912"/>
    </source>
</evidence>
<accession>A0A1U9JW90</accession>
<dbReference type="Pfam" id="PF01266">
    <property type="entry name" value="DAO"/>
    <property type="match status" value="1"/>
</dbReference>
<dbReference type="GO" id="GO:0005737">
    <property type="term" value="C:cytoplasm"/>
    <property type="evidence" value="ECO:0007669"/>
    <property type="project" value="TreeGrafter"/>
</dbReference>
<dbReference type="Gene3D" id="3.50.50.60">
    <property type="entry name" value="FAD/NAD(P)-binding domain"/>
    <property type="match status" value="1"/>
</dbReference>
<dbReference type="InterPro" id="IPR006076">
    <property type="entry name" value="FAD-dep_OxRdtase"/>
</dbReference>
<reference evidence="3 4" key="2">
    <citation type="journal article" date="2016" name="Sci. Rep.">
        <title>The genome of Rhizobiales bacteria in predatory ants reveals urease gene functions but no genes for nitrogen fixation.</title>
        <authorList>
            <person name="Neuvonen M.M."/>
            <person name="Tamarit D."/>
            <person name="Naslund K."/>
            <person name="Liebig J."/>
            <person name="Feldhaar H."/>
            <person name="Moran N.A."/>
            <person name="Guy L."/>
            <person name="Andersson S.G."/>
        </authorList>
    </citation>
    <scope>NUCLEOTIDE SEQUENCE [LARGE SCALE GENOMIC DNA]</scope>
    <source>
        <strain evidence="3 4">Hsal</strain>
    </source>
</reference>
<reference evidence="3 4" key="1">
    <citation type="journal article" date="2010" name="Science">
        <title>Genomic comparison of the ants Camponotus floridanus and Harpegnathos saltator.</title>
        <authorList>
            <person name="Bonasio R."/>
            <person name="Zhang G."/>
            <person name="Ye C."/>
            <person name="Mutti N.S."/>
            <person name="Fang X."/>
            <person name="Qin N."/>
            <person name="Donahue G."/>
            <person name="Yang P."/>
            <person name="Li Q."/>
            <person name="Li C."/>
            <person name="Zhang P."/>
            <person name="Huang Z."/>
            <person name="Berger S.L."/>
            <person name="Reinberg D."/>
            <person name="Wang J."/>
            <person name="Liebig J."/>
        </authorList>
    </citation>
    <scope>NUCLEOTIDE SEQUENCE [LARGE SCALE GENOMIC DNA]</scope>
    <source>
        <strain evidence="3 4">Hsal</strain>
    </source>
</reference>
<dbReference type="InterPro" id="IPR036188">
    <property type="entry name" value="FAD/NAD-bd_sf"/>
</dbReference>
<dbReference type="PANTHER" id="PTHR13847">
    <property type="entry name" value="SARCOSINE DEHYDROGENASE-RELATED"/>
    <property type="match status" value="1"/>
</dbReference>
<evidence type="ECO:0000259" key="2">
    <source>
        <dbReference type="Pfam" id="PF01266"/>
    </source>
</evidence>
<dbReference type="Proteomes" id="UP000188912">
    <property type="component" value="Chromosome"/>
</dbReference>
<protein>
    <submittedName>
        <fullName evidence="3">Glycine/D-amino acid oxidase, deaminating</fullName>
    </submittedName>
</protein>
<dbReference type="Gene3D" id="3.30.9.10">
    <property type="entry name" value="D-Amino Acid Oxidase, subunit A, domain 2"/>
    <property type="match status" value="1"/>
</dbReference>
<evidence type="ECO:0000313" key="3">
    <source>
        <dbReference type="EMBL" id="AQS42116.1"/>
    </source>
</evidence>
<organism evidence="3 4">
    <name type="scientific">Candidatus Tokpelaia hoelldobleri</name>
    <dbReference type="NCBI Taxonomy" id="1902579"/>
    <lineage>
        <taxon>Bacteria</taxon>
        <taxon>Pseudomonadati</taxon>
        <taxon>Pseudomonadota</taxon>
        <taxon>Alphaproteobacteria</taxon>
        <taxon>Hyphomicrobiales</taxon>
        <taxon>Candidatus Tokpelaia</taxon>
    </lineage>
</organism>
<feature type="domain" description="FAD dependent oxidoreductase" evidence="2">
    <location>
        <begin position="33"/>
        <end position="381"/>
    </location>
</feature>
<proteinExistence type="predicted"/>
<dbReference type="SUPFAM" id="SSF51905">
    <property type="entry name" value="FAD/NAD(P)-binding domain"/>
    <property type="match status" value="1"/>
</dbReference>
<dbReference type="KEGG" id="thd:BHV28_14330"/>
<name>A0A1U9JW90_9HYPH</name>
<dbReference type="STRING" id="1902579.BHV28_14330"/>
<sequence length="424" mass="46470">MQTDFMSSGQSWYETGIAAPPECPALAGEHRCDVVVVGGGFTGLSAAFHLAAAGVGVVVLEERRFGAGASGRNGGQLGTGQRQWVEELEKTYGFERAKALFDLAESAKPYFMDFARTAGIDMEYRSGQMSLVHKPRLLDSYRRHVDAMRRYGYEHLHFMEHDETAARLGSKRYFGGLRDMGTGHIHPLKLVLGTARAADEAGAKLYENTRVVSIEGEEGAIRVKTAHGAVTATRALIATNGYGGALEPMSAARVLPIRSFIGATEPLAADSAILRGGEAVDDSRFVVRYFRKSADNRLLFGGSEAYGHGAADMEAPLRKQMLEIYPELENIRFTHIWGGTLGITVQRLPFVRDVRRGVTFCGGYSGHGVLLSHFFGRLYAEALSGRPDRLAVMKELKISRFPGGILRSSLLFAAMHWFALRDRF</sequence>
<evidence type="ECO:0000256" key="1">
    <source>
        <dbReference type="ARBA" id="ARBA00023002"/>
    </source>
</evidence>
<keyword evidence="1" id="KW-0560">Oxidoreductase</keyword>
<dbReference type="EMBL" id="CP017315">
    <property type="protein sequence ID" value="AQS42116.1"/>
    <property type="molecule type" value="Genomic_DNA"/>
</dbReference>
<dbReference type="GO" id="GO:0016491">
    <property type="term" value="F:oxidoreductase activity"/>
    <property type="evidence" value="ECO:0007669"/>
    <property type="project" value="UniProtKB-KW"/>
</dbReference>
<dbReference type="AlphaFoldDB" id="A0A1U9JW90"/>
<dbReference type="PANTHER" id="PTHR13847:SF281">
    <property type="entry name" value="FAD DEPENDENT OXIDOREDUCTASE DOMAIN-CONTAINING PROTEIN"/>
    <property type="match status" value="1"/>
</dbReference>